<proteinExistence type="predicted"/>
<name>X6NW77_RETFI</name>
<accession>X6NW77</accession>
<dbReference type="AlphaFoldDB" id="X6NW77"/>
<protein>
    <submittedName>
        <fullName evidence="1">Uncharacterized protein</fullName>
    </submittedName>
</protein>
<organism evidence="1 2">
    <name type="scientific">Reticulomyxa filosa</name>
    <dbReference type="NCBI Taxonomy" id="46433"/>
    <lineage>
        <taxon>Eukaryota</taxon>
        <taxon>Sar</taxon>
        <taxon>Rhizaria</taxon>
        <taxon>Retaria</taxon>
        <taxon>Foraminifera</taxon>
        <taxon>Monothalamids</taxon>
        <taxon>Reticulomyxidae</taxon>
        <taxon>Reticulomyxa</taxon>
    </lineage>
</organism>
<reference evidence="1 2" key="1">
    <citation type="journal article" date="2013" name="Curr. Biol.">
        <title>The Genome of the Foraminiferan Reticulomyxa filosa.</title>
        <authorList>
            <person name="Glockner G."/>
            <person name="Hulsmann N."/>
            <person name="Schleicher M."/>
            <person name="Noegel A.A."/>
            <person name="Eichinger L."/>
            <person name="Gallinger C."/>
            <person name="Pawlowski J."/>
            <person name="Sierra R."/>
            <person name="Euteneuer U."/>
            <person name="Pillet L."/>
            <person name="Moustafa A."/>
            <person name="Platzer M."/>
            <person name="Groth M."/>
            <person name="Szafranski K."/>
            <person name="Schliwa M."/>
        </authorList>
    </citation>
    <scope>NUCLEOTIDE SEQUENCE [LARGE SCALE GENOMIC DNA]</scope>
</reference>
<dbReference type="EMBL" id="ASPP01005592">
    <property type="protein sequence ID" value="ETO30246.1"/>
    <property type="molecule type" value="Genomic_DNA"/>
</dbReference>
<keyword evidence="2" id="KW-1185">Reference proteome</keyword>
<sequence length="230" mass="27121">MYNIQKYIAEKLNNNKNENWSHQPWKWEILDVEKIKQAQITNSQSNKKIKLPWSMLCVVFDQTMLDIYRNSILSRKKSLKRITLFFHHSHSFFSATSFILSKNSFHYQLILEKPHEKTFSFLVSLSYVYIEAKKLAPFLTDFSFFCTKRQFDTQEQIKMIIEHNPLLSLKSKNLNICIIRSKPKFLGNSNVNKNGQLLQQNYGNISCGTCVNTLIGLSSKIFSRKFIHYF</sequence>
<comment type="caution">
    <text evidence="1">The sequence shown here is derived from an EMBL/GenBank/DDBJ whole genome shotgun (WGS) entry which is preliminary data.</text>
</comment>
<gene>
    <name evidence="1" type="ORF">RFI_06873</name>
</gene>
<evidence type="ECO:0000313" key="2">
    <source>
        <dbReference type="Proteomes" id="UP000023152"/>
    </source>
</evidence>
<dbReference type="Proteomes" id="UP000023152">
    <property type="component" value="Unassembled WGS sequence"/>
</dbReference>
<evidence type="ECO:0000313" key="1">
    <source>
        <dbReference type="EMBL" id="ETO30246.1"/>
    </source>
</evidence>